<dbReference type="InterPro" id="IPR013087">
    <property type="entry name" value="Znf_C2H2_type"/>
</dbReference>
<reference evidence="4" key="1">
    <citation type="submission" date="2019-07" db="EMBL/GenBank/DDBJ databases">
        <authorList>
            <person name="Dittberner H."/>
        </authorList>
    </citation>
    <scope>NUCLEOTIDE SEQUENCE [LARGE SCALE GENOMIC DNA]</scope>
</reference>
<name>A0A565B450_9BRAS</name>
<feature type="region of interest" description="Disordered" evidence="2">
    <location>
        <begin position="1"/>
        <end position="27"/>
    </location>
</feature>
<evidence type="ECO:0000259" key="3">
    <source>
        <dbReference type="PROSITE" id="PS50157"/>
    </source>
</evidence>
<keyword evidence="1" id="KW-0862">Zinc</keyword>
<proteinExistence type="predicted"/>
<accession>A0A565B450</accession>
<dbReference type="AlphaFoldDB" id="A0A565B450"/>
<gene>
    <name evidence="4" type="ORF">ANE_LOCUS6104</name>
</gene>
<organism evidence="4 5">
    <name type="scientific">Arabis nemorensis</name>
    <dbReference type="NCBI Taxonomy" id="586526"/>
    <lineage>
        <taxon>Eukaryota</taxon>
        <taxon>Viridiplantae</taxon>
        <taxon>Streptophyta</taxon>
        <taxon>Embryophyta</taxon>
        <taxon>Tracheophyta</taxon>
        <taxon>Spermatophyta</taxon>
        <taxon>Magnoliopsida</taxon>
        <taxon>eudicotyledons</taxon>
        <taxon>Gunneridae</taxon>
        <taxon>Pentapetalae</taxon>
        <taxon>rosids</taxon>
        <taxon>malvids</taxon>
        <taxon>Brassicales</taxon>
        <taxon>Brassicaceae</taxon>
        <taxon>Arabideae</taxon>
        <taxon>Arabis</taxon>
    </lineage>
</organism>
<keyword evidence="1" id="KW-0863">Zinc-finger</keyword>
<dbReference type="PROSITE" id="PS00028">
    <property type="entry name" value="ZINC_FINGER_C2H2_1"/>
    <property type="match status" value="1"/>
</dbReference>
<keyword evidence="1" id="KW-0479">Metal-binding</keyword>
<dbReference type="InterPro" id="IPR035979">
    <property type="entry name" value="RBD_domain_sf"/>
</dbReference>
<dbReference type="PROSITE" id="PS50157">
    <property type="entry name" value="ZINC_FINGER_C2H2_2"/>
    <property type="match status" value="1"/>
</dbReference>
<sequence>MADNDAGAGAIGGGGDQVNSLLRNEDDDSETVEEMFRYVDKLKKVVEEVGDSLLEKADLKAKKLHLATRFTEEMLTTNEIKHFFEEKANIMIVRVEKKWDAWDEELKAKVFEALVVFPTHQDLKKALDLEGREYNGRVYYLSEVVGRFVVYAVGDLENISTDKDIVAQELTRKFKKCAVEKILLPLNKETGEILGFGYLVVRRDELAANPEALNLKDLDVRHCPEIRKGLLKALMMKNGSSVHFSGNNIGPTEPYPFNFLDSLFLRLTADDEGAGAIGGELELPPVHVVTPRPSNAKSSETPVLFGCKVCSRVFNSEKGLQSHTEAKHSAPARIVKKQMNAKKRRRGSLHIQNPL</sequence>
<comment type="caution">
    <text evidence="4">The sequence shown here is derived from an EMBL/GenBank/DDBJ whole genome shotgun (WGS) entry which is preliminary data.</text>
</comment>
<dbReference type="SUPFAM" id="SSF54928">
    <property type="entry name" value="RNA-binding domain, RBD"/>
    <property type="match status" value="1"/>
</dbReference>
<evidence type="ECO:0000256" key="2">
    <source>
        <dbReference type="SAM" id="MobiDB-lite"/>
    </source>
</evidence>
<dbReference type="OrthoDB" id="2019803at2759"/>
<dbReference type="Proteomes" id="UP000489600">
    <property type="component" value="Unassembled WGS sequence"/>
</dbReference>
<dbReference type="GO" id="GO:0003676">
    <property type="term" value="F:nucleic acid binding"/>
    <property type="evidence" value="ECO:0007669"/>
    <property type="project" value="InterPro"/>
</dbReference>
<dbReference type="EMBL" id="CABITT030000002">
    <property type="protein sequence ID" value="VVA95659.1"/>
    <property type="molecule type" value="Genomic_DNA"/>
</dbReference>
<protein>
    <recommendedName>
        <fullName evidence="3">C2H2-type domain-containing protein</fullName>
    </recommendedName>
</protein>
<feature type="domain" description="C2H2-type" evidence="3">
    <location>
        <begin position="305"/>
        <end position="333"/>
    </location>
</feature>
<dbReference type="GO" id="GO:0008270">
    <property type="term" value="F:zinc ion binding"/>
    <property type="evidence" value="ECO:0007669"/>
    <property type="project" value="UniProtKB-KW"/>
</dbReference>
<evidence type="ECO:0000313" key="5">
    <source>
        <dbReference type="Proteomes" id="UP000489600"/>
    </source>
</evidence>
<keyword evidence="5" id="KW-1185">Reference proteome</keyword>
<evidence type="ECO:0000313" key="4">
    <source>
        <dbReference type="EMBL" id="VVA95659.1"/>
    </source>
</evidence>
<evidence type="ECO:0000256" key="1">
    <source>
        <dbReference type="PROSITE-ProRule" id="PRU00042"/>
    </source>
</evidence>